<dbReference type="InterPro" id="IPR003439">
    <property type="entry name" value="ABC_transporter-like_ATP-bd"/>
</dbReference>
<evidence type="ECO:0000256" key="2">
    <source>
        <dbReference type="ARBA" id="ARBA00022448"/>
    </source>
</evidence>
<dbReference type="AlphaFoldDB" id="C6Q1S7"/>
<dbReference type="eggNOG" id="COG1132">
    <property type="taxonomic scope" value="Bacteria"/>
</dbReference>
<dbReference type="STRING" id="536227.Ccar_19445"/>
<feature type="domain" description="ABC transmembrane type-1" evidence="11">
    <location>
        <begin position="29"/>
        <end position="310"/>
    </location>
</feature>
<dbReference type="Pfam" id="PF00005">
    <property type="entry name" value="ABC_tran"/>
    <property type="match status" value="1"/>
</dbReference>
<feature type="transmembrane region" description="Helical" evidence="9">
    <location>
        <begin position="154"/>
        <end position="182"/>
    </location>
</feature>
<dbReference type="InterPro" id="IPR003593">
    <property type="entry name" value="AAA+_ATPase"/>
</dbReference>
<accession>C6Q1S7</accession>
<dbReference type="InterPro" id="IPR039421">
    <property type="entry name" value="Type_1_exporter"/>
</dbReference>
<evidence type="ECO:0000259" key="10">
    <source>
        <dbReference type="PROSITE" id="PS50893"/>
    </source>
</evidence>
<comment type="caution">
    <text evidence="12">The sequence shown here is derived from an EMBL/GenBank/DDBJ whole genome shotgun (WGS) entry which is preliminary data.</text>
</comment>
<keyword evidence="5" id="KW-0547">Nucleotide-binding</keyword>
<dbReference type="GO" id="GO:0005886">
    <property type="term" value="C:plasma membrane"/>
    <property type="evidence" value="ECO:0007669"/>
    <property type="project" value="UniProtKB-SubCell"/>
</dbReference>
<dbReference type="PROSITE" id="PS00211">
    <property type="entry name" value="ABC_TRANSPORTER_1"/>
    <property type="match status" value="1"/>
</dbReference>
<dbReference type="GO" id="GO:0016887">
    <property type="term" value="F:ATP hydrolysis activity"/>
    <property type="evidence" value="ECO:0007669"/>
    <property type="project" value="InterPro"/>
</dbReference>
<dbReference type="KEGG" id="cck:Ccar_19445"/>
<dbReference type="InterPro" id="IPR036640">
    <property type="entry name" value="ABC1_TM_sf"/>
</dbReference>
<dbReference type="EMBL" id="ACVI01000148">
    <property type="protein sequence ID" value="EET84544.1"/>
    <property type="molecule type" value="Genomic_DNA"/>
</dbReference>
<keyword evidence="6" id="KW-0067">ATP-binding</keyword>
<name>C6Q1S7_9CLOT</name>
<feature type="transmembrane region" description="Helical" evidence="9">
    <location>
        <begin position="264"/>
        <end position="285"/>
    </location>
</feature>
<protein>
    <submittedName>
        <fullName evidence="12">ABC transporter related protein</fullName>
    </submittedName>
</protein>
<dbReference type="Pfam" id="PF00664">
    <property type="entry name" value="ABC_membrane"/>
    <property type="match status" value="1"/>
</dbReference>
<dbReference type="PROSITE" id="PS50893">
    <property type="entry name" value="ABC_TRANSPORTER_2"/>
    <property type="match status" value="1"/>
</dbReference>
<evidence type="ECO:0000313" key="13">
    <source>
        <dbReference type="Proteomes" id="UP000004198"/>
    </source>
</evidence>
<dbReference type="FunFam" id="3.40.50.300:FF:000221">
    <property type="entry name" value="Multidrug ABC transporter ATP-binding protein"/>
    <property type="match status" value="1"/>
</dbReference>
<dbReference type="SMART" id="SM00382">
    <property type="entry name" value="AAA"/>
    <property type="match status" value="1"/>
</dbReference>
<reference evidence="12 13" key="1">
    <citation type="submission" date="2009-06" db="EMBL/GenBank/DDBJ databases">
        <title>The draft genome of Clostridium carboxidivorans P7.</title>
        <authorList>
            <consortium name="US DOE Joint Genome Institute (JGI-PGF)"/>
            <person name="Lucas S."/>
            <person name="Copeland A."/>
            <person name="Lapidus A."/>
            <person name="Glavina del Rio T."/>
            <person name="Tice H."/>
            <person name="Bruce D."/>
            <person name="Goodwin L."/>
            <person name="Pitluck S."/>
            <person name="Larimer F."/>
            <person name="Land M.L."/>
            <person name="Hauser L."/>
            <person name="Hemme C.L."/>
        </authorList>
    </citation>
    <scope>NUCLEOTIDE SEQUENCE [LARGE SCALE GENOMIC DNA]</scope>
    <source>
        <strain evidence="12 13">P7</strain>
    </source>
</reference>
<evidence type="ECO:0000256" key="9">
    <source>
        <dbReference type="SAM" id="Phobius"/>
    </source>
</evidence>
<dbReference type="PROSITE" id="PS50929">
    <property type="entry name" value="ABC_TM1F"/>
    <property type="match status" value="1"/>
</dbReference>
<keyword evidence="13" id="KW-1185">Reference proteome</keyword>
<gene>
    <name evidence="12" type="ORF">CcarbDRAFT_4995</name>
</gene>
<dbReference type="PANTHER" id="PTHR43394:SF1">
    <property type="entry name" value="ATP-BINDING CASSETTE SUB-FAMILY B MEMBER 10, MITOCHONDRIAL"/>
    <property type="match status" value="1"/>
</dbReference>
<sequence>MIINPFNKNDIKLIIHSFRYLTFYKLKFVITFICMIIGIVFGLIQPIIWAKLLKSLFSKDFSQIVSLVIYISIIFIVSATTTLVQNYLIAFINNNIIYDIKKDMYASALNLSMKAFDEMNVGDFISRIHNDSATIANVLTNQILTSIVDILKVITIGIALLFISPLLSLVVILCFPISYLIFVHYGESLKEKNSQLVESNDKYFNELHQSLVGIREINSLNVKPKKIRLFSILSEDVRNKTISLGFINTLSQILAQSANVLSQILVTLIGAFMVINSNLSMVYFITFTSYSTQFSSSLLNITKINSNFQQILKSLERVFDLIDNLSYSKQKFGTKHLNNINGTICFKNVYFEYKKNSPILNDVSFNIPVHKVTAIVGTSGAGKSTILSLILKFYSPSKGCIELDDVNINDLDEQTLRSNISIVHQEPYLFNSSIKENLLIANPTATNKEIEDACSKAYIYDFIESLPEKYDTLIGENGVNLSGGQKQRLAIARALLKRSKIILFDEATASLDNQSQEYVNKSIKFISSHCTIVIVAHRLSSLMFADKIIIINKGKVVGQGPHDKLINENITYKNLYNIEAS</sequence>
<dbReference type="Gene3D" id="3.40.50.300">
    <property type="entry name" value="P-loop containing nucleotide triphosphate hydrolases"/>
    <property type="match status" value="1"/>
</dbReference>
<dbReference type="RefSeq" id="WP_007063879.1">
    <property type="nucleotide sequence ID" value="NZ_ACVI01000148.1"/>
</dbReference>
<evidence type="ECO:0000256" key="8">
    <source>
        <dbReference type="ARBA" id="ARBA00023136"/>
    </source>
</evidence>
<keyword evidence="8 9" id="KW-0472">Membrane</keyword>
<comment type="subcellular location">
    <subcellularLocation>
        <location evidence="1">Cell membrane</location>
        <topology evidence="1">Multi-pass membrane protein</topology>
    </subcellularLocation>
</comment>
<dbReference type="CDD" id="cd07346">
    <property type="entry name" value="ABC_6TM_exporters"/>
    <property type="match status" value="1"/>
</dbReference>
<evidence type="ECO:0000256" key="3">
    <source>
        <dbReference type="ARBA" id="ARBA00022475"/>
    </source>
</evidence>
<dbReference type="InterPro" id="IPR011527">
    <property type="entry name" value="ABC1_TM_dom"/>
</dbReference>
<evidence type="ECO:0000256" key="4">
    <source>
        <dbReference type="ARBA" id="ARBA00022692"/>
    </source>
</evidence>
<dbReference type="PANTHER" id="PTHR43394">
    <property type="entry name" value="ATP-DEPENDENT PERMEASE MDL1, MITOCHONDRIAL"/>
    <property type="match status" value="1"/>
</dbReference>
<feature type="transmembrane region" description="Helical" evidence="9">
    <location>
        <begin position="28"/>
        <end position="52"/>
    </location>
</feature>
<dbReference type="Gene3D" id="1.20.1560.10">
    <property type="entry name" value="ABC transporter type 1, transmembrane domain"/>
    <property type="match status" value="1"/>
</dbReference>
<organism evidence="12 13">
    <name type="scientific">Clostridium carboxidivorans P7</name>
    <dbReference type="NCBI Taxonomy" id="536227"/>
    <lineage>
        <taxon>Bacteria</taxon>
        <taxon>Bacillati</taxon>
        <taxon>Bacillota</taxon>
        <taxon>Clostridia</taxon>
        <taxon>Eubacteriales</taxon>
        <taxon>Clostridiaceae</taxon>
        <taxon>Clostridium</taxon>
    </lineage>
</organism>
<dbReference type="InterPro" id="IPR017871">
    <property type="entry name" value="ABC_transporter-like_CS"/>
</dbReference>
<evidence type="ECO:0000256" key="5">
    <source>
        <dbReference type="ARBA" id="ARBA00022741"/>
    </source>
</evidence>
<keyword evidence="7 9" id="KW-1133">Transmembrane helix</keyword>
<evidence type="ECO:0000313" key="12">
    <source>
        <dbReference type="EMBL" id="EET84544.1"/>
    </source>
</evidence>
<dbReference type="GO" id="GO:0090374">
    <property type="term" value="P:oligopeptide export from mitochondrion"/>
    <property type="evidence" value="ECO:0007669"/>
    <property type="project" value="TreeGrafter"/>
</dbReference>
<feature type="domain" description="ABC transporter" evidence="10">
    <location>
        <begin position="344"/>
        <end position="578"/>
    </location>
</feature>
<proteinExistence type="predicted"/>
<dbReference type="SUPFAM" id="SSF90123">
    <property type="entry name" value="ABC transporter transmembrane region"/>
    <property type="match status" value="1"/>
</dbReference>
<dbReference type="SUPFAM" id="SSF52540">
    <property type="entry name" value="P-loop containing nucleoside triphosphate hydrolases"/>
    <property type="match status" value="1"/>
</dbReference>
<dbReference type="Proteomes" id="UP000004198">
    <property type="component" value="Unassembled WGS sequence"/>
</dbReference>
<dbReference type="OrthoDB" id="2657866at2"/>
<keyword evidence="4 9" id="KW-0812">Transmembrane</keyword>
<dbReference type="PATRIC" id="fig|536227.13.peg.4069"/>
<keyword evidence="2" id="KW-0813">Transport</keyword>
<keyword evidence="3" id="KW-1003">Cell membrane</keyword>
<evidence type="ECO:0000259" key="11">
    <source>
        <dbReference type="PROSITE" id="PS50929"/>
    </source>
</evidence>
<feature type="transmembrane region" description="Helical" evidence="9">
    <location>
        <begin position="64"/>
        <end position="84"/>
    </location>
</feature>
<dbReference type="GO" id="GO:0005524">
    <property type="term" value="F:ATP binding"/>
    <property type="evidence" value="ECO:0007669"/>
    <property type="project" value="UniProtKB-KW"/>
</dbReference>
<evidence type="ECO:0000256" key="6">
    <source>
        <dbReference type="ARBA" id="ARBA00022840"/>
    </source>
</evidence>
<evidence type="ECO:0000256" key="7">
    <source>
        <dbReference type="ARBA" id="ARBA00022989"/>
    </source>
</evidence>
<dbReference type="InterPro" id="IPR027417">
    <property type="entry name" value="P-loop_NTPase"/>
</dbReference>
<evidence type="ECO:0000256" key="1">
    <source>
        <dbReference type="ARBA" id="ARBA00004651"/>
    </source>
</evidence>
<dbReference type="GO" id="GO:0015421">
    <property type="term" value="F:ABC-type oligopeptide transporter activity"/>
    <property type="evidence" value="ECO:0007669"/>
    <property type="project" value="TreeGrafter"/>
</dbReference>